<gene>
    <name evidence="11" type="ORF">AM593_02291</name>
</gene>
<comment type="caution">
    <text evidence="11">The sequence shown here is derived from an EMBL/GenBank/DDBJ whole genome shotgun (WGS) entry which is preliminary data.</text>
</comment>
<name>A0A3L5TV43_MYTGA</name>
<evidence type="ECO:0000256" key="6">
    <source>
        <dbReference type="ARBA" id="ARBA00030086"/>
    </source>
</evidence>
<evidence type="ECO:0000313" key="12">
    <source>
        <dbReference type="Proteomes" id="UP000266721"/>
    </source>
</evidence>
<evidence type="ECO:0000259" key="10">
    <source>
        <dbReference type="PROSITE" id="PS50089"/>
    </source>
</evidence>
<keyword evidence="12" id="KW-1185">Reference proteome</keyword>
<evidence type="ECO:0000256" key="4">
    <source>
        <dbReference type="ARBA" id="ARBA00022771"/>
    </source>
</evidence>
<keyword evidence="5" id="KW-0862">Zinc</keyword>
<evidence type="ECO:0000256" key="9">
    <source>
        <dbReference type="SAM" id="MobiDB-lite"/>
    </source>
</evidence>
<comment type="subunit">
    <text evidence="1">Interacts with ATP6V0C.</text>
</comment>
<keyword evidence="4 8" id="KW-0863">Zinc-finger</keyword>
<accession>A0A3L5TV43</accession>
<evidence type="ECO:0000256" key="2">
    <source>
        <dbReference type="ARBA" id="ARBA00014050"/>
    </source>
</evidence>
<dbReference type="EMBL" id="KV582588">
    <property type="protein sequence ID" value="OPL33520.1"/>
    <property type="molecule type" value="Genomic_DNA"/>
</dbReference>
<organism evidence="11 12">
    <name type="scientific">Mytilus galloprovincialis</name>
    <name type="common">Mediterranean mussel</name>
    <dbReference type="NCBI Taxonomy" id="29158"/>
    <lineage>
        <taxon>Eukaryota</taxon>
        <taxon>Metazoa</taxon>
        <taxon>Spiralia</taxon>
        <taxon>Lophotrochozoa</taxon>
        <taxon>Mollusca</taxon>
        <taxon>Bivalvia</taxon>
        <taxon>Autobranchia</taxon>
        <taxon>Pteriomorphia</taxon>
        <taxon>Mytilida</taxon>
        <taxon>Mytiloidea</taxon>
        <taxon>Mytilidae</taxon>
        <taxon>Mytilinae</taxon>
        <taxon>Mytilus</taxon>
    </lineage>
</organism>
<feature type="non-terminal residue" evidence="11">
    <location>
        <position position="1"/>
    </location>
</feature>
<reference evidence="11 12" key="1">
    <citation type="journal article" date="2016" name="PLoS ONE">
        <title>A First Insight into the Genome of the Filter-Feeder Mussel Mytilus galloprovincialis.</title>
        <authorList>
            <person name="Murgarella M."/>
            <person name="Puiu D."/>
            <person name="Novoa B."/>
            <person name="Figueras A."/>
            <person name="Posada D."/>
            <person name="Canchaya C."/>
        </authorList>
    </citation>
    <scope>NUCLEOTIDE SEQUENCE [LARGE SCALE GENOMIC DNA]</scope>
    <source>
        <tissue evidence="11">Muscle</tissue>
    </source>
</reference>
<dbReference type="PANTHER" id="PTHR46675:SF4">
    <property type="entry name" value="E3 UBIQUITIN-PROTEIN LIGASE RNF182"/>
    <property type="match status" value="1"/>
</dbReference>
<keyword evidence="3" id="KW-0479">Metal-binding</keyword>
<feature type="non-terminal residue" evidence="11">
    <location>
        <position position="213"/>
    </location>
</feature>
<dbReference type="Pfam" id="PF13639">
    <property type="entry name" value="zf-RING_2"/>
    <property type="match status" value="1"/>
</dbReference>
<dbReference type="SMR" id="A0A3L5TV43"/>
<dbReference type="SUPFAM" id="SSF57850">
    <property type="entry name" value="RING/U-box"/>
    <property type="match status" value="1"/>
</dbReference>
<dbReference type="GO" id="GO:0008270">
    <property type="term" value="F:zinc ion binding"/>
    <property type="evidence" value="ECO:0007669"/>
    <property type="project" value="UniProtKB-KW"/>
</dbReference>
<dbReference type="AlphaFoldDB" id="A0A3L5TV43"/>
<dbReference type="InterPro" id="IPR042285">
    <property type="entry name" value="RNF182"/>
</dbReference>
<dbReference type="PANTHER" id="PTHR46675">
    <property type="entry name" value="E3 UBIQUITIN-PROTEIN LIGASE RNF182"/>
    <property type="match status" value="1"/>
</dbReference>
<evidence type="ECO:0000256" key="3">
    <source>
        <dbReference type="ARBA" id="ARBA00022723"/>
    </source>
</evidence>
<dbReference type="SMART" id="SM00184">
    <property type="entry name" value="RING"/>
    <property type="match status" value="1"/>
</dbReference>
<feature type="domain" description="RING-type" evidence="10">
    <location>
        <begin position="8"/>
        <end position="52"/>
    </location>
</feature>
<evidence type="ECO:0000256" key="1">
    <source>
        <dbReference type="ARBA" id="ARBA00011482"/>
    </source>
</evidence>
<dbReference type="PROSITE" id="PS50089">
    <property type="entry name" value="ZF_RING_2"/>
    <property type="match status" value="1"/>
</dbReference>
<feature type="region of interest" description="Disordered" evidence="9">
    <location>
        <begin position="88"/>
        <end position="132"/>
    </location>
</feature>
<evidence type="ECO:0000313" key="11">
    <source>
        <dbReference type="EMBL" id="OPL33520.1"/>
    </source>
</evidence>
<dbReference type="InterPro" id="IPR013083">
    <property type="entry name" value="Znf_RING/FYVE/PHD"/>
</dbReference>
<feature type="compositionally biased region" description="Polar residues" evidence="9">
    <location>
        <begin position="98"/>
        <end position="109"/>
    </location>
</feature>
<evidence type="ECO:0000256" key="5">
    <source>
        <dbReference type="ARBA" id="ARBA00022833"/>
    </source>
</evidence>
<dbReference type="InterPro" id="IPR017907">
    <property type="entry name" value="Znf_RING_CS"/>
</dbReference>
<dbReference type="PROSITE" id="PS00518">
    <property type="entry name" value="ZF_RING_1"/>
    <property type="match status" value="1"/>
</dbReference>
<evidence type="ECO:0000256" key="8">
    <source>
        <dbReference type="PROSITE-ProRule" id="PRU00175"/>
    </source>
</evidence>
<feature type="compositionally biased region" description="Low complexity" evidence="9">
    <location>
        <begin position="110"/>
        <end position="119"/>
    </location>
</feature>
<protein>
    <recommendedName>
        <fullName evidence="2">E3 ubiquitin-protein ligase RNF182</fullName>
    </recommendedName>
    <alternativeName>
        <fullName evidence="7">RING finger protein 182</fullName>
    </alternativeName>
    <alternativeName>
        <fullName evidence="6">RING-type E3 ubiquitin transferase RNF182</fullName>
    </alternativeName>
</protein>
<evidence type="ECO:0000256" key="7">
    <source>
        <dbReference type="ARBA" id="ARBA00031239"/>
    </source>
</evidence>
<dbReference type="Proteomes" id="UP000266721">
    <property type="component" value="Unassembled WGS sequence"/>
</dbReference>
<dbReference type="InterPro" id="IPR001841">
    <property type="entry name" value="Znf_RING"/>
</dbReference>
<dbReference type="Gene3D" id="3.30.40.10">
    <property type="entry name" value="Zinc/RING finger domain, C3HC4 (zinc finger)"/>
    <property type="match status" value="1"/>
</dbReference>
<sequence>MSESEHTCDLCYEDFDRDNHEPRKLPCCHTYCSQCLEKMVSRNASITCPNDRSIHKLGILGVFGLPLDSSKLADIDKREVTSPVGSINFSSDFVDPSRPTTARSYRQAQNPVNNNPIPVSSHREQNNTPQSTGNNYYMQPYPNMPYNYYTQFQGFSQIPIYGQQITSSVWPSPYQCHFNNTSQFYQPMMTTATTFTHDGNCGQNIIVSSPGGH</sequence>
<proteinExistence type="predicted"/>